<evidence type="ECO:0000259" key="1">
    <source>
        <dbReference type="Pfam" id="PF00557"/>
    </source>
</evidence>
<dbReference type="PANTHER" id="PTHR46112:SF2">
    <property type="entry name" value="XAA-PRO AMINOPEPTIDASE P-RELATED"/>
    <property type="match status" value="1"/>
</dbReference>
<dbReference type="SUPFAM" id="SSF53092">
    <property type="entry name" value="Creatinase/prolidase N-terminal domain"/>
    <property type="match status" value="1"/>
</dbReference>
<evidence type="ECO:0000313" key="4">
    <source>
        <dbReference type="Proteomes" id="UP000581135"/>
    </source>
</evidence>
<reference evidence="3 4" key="1">
    <citation type="submission" date="2020-08" db="EMBL/GenBank/DDBJ databases">
        <title>Genomic Encyclopedia of Type Strains, Phase III (KMG-III): the genomes of soil and plant-associated and newly described type strains.</title>
        <authorList>
            <person name="Whitman W."/>
        </authorList>
    </citation>
    <scope>NUCLEOTIDE SEQUENCE [LARGE SCALE GENOMIC DNA]</scope>
    <source>
        <strain evidence="3 4">CECT 8803</strain>
    </source>
</reference>
<keyword evidence="4" id="KW-1185">Reference proteome</keyword>
<protein>
    <submittedName>
        <fullName evidence="3">Xaa-Pro dipeptidase</fullName>
        <ecNumber evidence="3">3.4.13.9</ecNumber>
    </submittedName>
</protein>
<comment type="caution">
    <text evidence="3">The sequence shown here is derived from an EMBL/GenBank/DDBJ whole genome shotgun (WGS) entry which is preliminary data.</text>
</comment>
<dbReference type="CDD" id="cd01066">
    <property type="entry name" value="APP_MetAP"/>
    <property type="match status" value="1"/>
</dbReference>
<evidence type="ECO:0000313" key="3">
    <source>
        <dbReference type="EMBL" id="MBB3065361.1"/>
    </source>
</evidence>
<dbReference type="GO" id="GO:0102009">
    <property type="term" value="F:proline dipeptidase activity"/>
    <property type="evidence" value="ECO:0007669"/>
    <property type="project" value="UniProtKB-EC"/>
</dbReference>
<feature type="domain" description="Peptidase M24" evidence="1">
    <location>
        <begin position="163"/>
        <end position="372"/>
    </location>
</feature>
<dbReference type="Proteomes" id="UP000581135">
    <property type="component" value="Unassembled WGS sequence"/>
</dbReference>
<dbReference type="PANTHER" id="PTHR46112">
    <property type="entry name" value="AMINOPEPTIDASE"/>
    <property type="match status" value="1"/>
</dbReference>
<keyword evidence="3" id="KW-0645">Protease</keyword>
<dbReference type="EC" id="3.4.13.9" evidence="3"/>
<feature type="domain" description="Creatinase N-terminal" evidence="2">
    <location>
        <begin position="22"/>
        <end position="156"/>
    </location>
</feature>
<proteinExistence type="predicted"/>
<dbReference type="Pfam" id="PF00557">
    <property type="entry name" value="Peptidase_M24"/>
    <property type="match status" value="1"/>
</dbReference>
<dbReference type="InterPro" id="IPR000994">
    <property type="entry name" value="Pept_M24"/>
</dbReference>
<dbReference type="InterPro" id="IPR036005">
    <property type="entry name" value="Creatinase/aminopeptidase-like"/>
</dbReference>
<dbReference type="EMBL" id="JACHXA010000004">
    <property type="protein sequence ID" value="MBB3065361.1"/>
    <property type="molecule type" value="Genomic_DNA"/>
</dbReference>
<dbReference type="Gene3D" id="3.90.230.10">
    <property type="entry name" value="Creatinase/methionine aminopeptidase superfamily"/>
    <property type="match status" value="1"/>
</dbReference>
<gene>
    <name evidence="3" type="ORF">FHR98_001648</name>
</gene>
<dbReference type="InterPro" id="IPR029149">
    <property type="entry name" value="Creatin/AminoP/Spt16_N"/>
</dbReference>
<dbReference type="InterPro" id="IPR000587">
    <property type="entry name" value="Creatinase_N"/>
</dbReference>
<dbReference type="InterPro" id="IPR050659">
    <property type="entry name" value="Peptidase_M24B"/>
</dbReference>
<keyword evidence="3" id="KW-0224">Dipeptidase</keyword>
<dbReference type="SUPFAM" id="SSF55920">
    <property type="entry name" value="Creatinase/aminopeptidase"/>
    <property type="match status" value="1"/>
</dbReference>
<name>A0A839SRD8_9PROT</name>
<sequence>MNASFVKQGQEAAFSKEELASRVEAARRSLSAKNIDVMIVTGPENIFYLTGQQTPGYYTFQALVLPVEGEPRFVVRRLESQNCIANTYLENLEVYDDGIDPLDLLVGVVAKTGGANQRVAIDKRGWFLPITAFEKLQEKLGVLADGAGIVESLRAVKSPSEVEKISRAASYVDAGMAAGLAAIREGASENDLVAAMMESAIRAGSEYVGMEPLVSSGRRTGVPHGTWKRRKIQGGEPVFLEMAACHDRYHAVLMRSAWMGQPNDVARRMMDACLEGLDAALATLKPGNTCEQVHQAVQAVIDKAGYTENYRKRSGYSVGISFAPDWGEWQVASLYDGIKRELVPGMVFHIPPALRIYGDFTVGVSETVVVTENGNRVLGKTARDLAIY</sequence>
<evidence type="ECO:0000259" key="2">
    <source>
        <dbReference type="Pfam" id="PF01321"/>
    </source>
</evidence>
<organism evidence="3 4">
    <name type="scientific">Limibacillus halophilus</name>
    <dbReference type="NCBI Taxonomy" id="1579333"/>
    <lineage>
        <taxon>Bacteria</taxon>
        <taxon>Pseudomonadati</taxon>
        <taxon>Pseudomonadota</taxon>
        <taxon>Alphaproteobacteria</taxon>
        <taxon>Rhodospirillales</taxon>
        <taxon>Rhodovibrionaceae</taxon>
        <taxon>Limibacillus</taxon>
    </lineage>
</organism>
<accession>A0A839SRD8</accession>
<keyword evidence="3" id="KW-0378">Hydrolase</keyword>
<dbReference type="AlphaFoldDB" id="A0A839SRD8"/>
<dbReference type="Gene3D" id="3.40.350.10">
    <property type="entry name" value="Creatinase/prolidase N-terminal domain"/>
    <property type="match status" value="1"/>
</dbReference>
<dbReference type="Pfam" id="PF01321">
    <property type="entry name" value="Creatinase_N"/>
    <property type="match status" value="1"/>
</dbReference>
<dbReference type="RefSeq" id="WP_183416197.1">
    <property type="nucleotide sequence ID" value="NZ_JACHXA010000004.1"/>
</dbReference>